<dbReference type="Pfam" id="PF21054">
    <property type="entry name" value="RUBC_PIKBD"/>
    <property type="match status" value="1"/>
</dbReference>
<feature type="compositionally biased region" description="Polar residues" evidence="2">
    <location>
        <begin position="13"/>
        <end position="26"/>
    </location>
</feature>
<dbReference type="AlphaFoldDB" id="A0A131Z6P5"/>
<feature type="compositionally biased region" description="Low complexity" evidence="2">
    <location>
        <begin position="135"/>
        <end position="145"/>
    </location>
</feature>
<dbReference type="EMBL" id="GEDV01001909">
    <property type="protein sequence ID" value="JAP86648.1"/>
    <property type="molecule type" value="Transcribed_RNA"/>
</dbReference>
<protein>
    <recommendedName>
        <fullName evidence="3">Rubicon Homology domain-containing protein</fullName>
    </recommendedName>
</protein>
<feature type="compositionally biased region" description="Basic residues" evidence="2">
    <location>
        <begin position="1"/>
        <end position="11"/>
    </location>
</feature>
<dbReference type="PANTHER" id="PTHR45971">
    <property type="entry name" value="PHOX (PX) DOMAIN-CONTAINING PROTEIN"/>
    <property type="match status" value="1"/>
</dbReference>
<evidence type="ECO:0000259" key="3">
    <source>
        <dbReference type="SMART" id="SM01175"/>
    </source>
</evidence>
<proteinExistence type="predicted"/>
<reference evidence="4" key="1">
    <citation type="journal article" date="2016" name="Ticks Tick Borne Dis.">
        <title>De novo assembly and annotation of the salivary gland transcriptome of Rhipicephalus appendiculatus male and female ticks during blood feeding.</title>
        <authorList>
            <person name="de Castro M.H."/>
            <person name="de Klerk D."/>
            <person name="Pienaar R."/>
            <person name="Latif A.A."/>
            <person name="Rees D.J."/>
            <person name="Mans B.J."/>
        </authorList>
    </citation>
    <scope>NUCLEOTIDE SEQUENCE</scope>
    <source>
        <tissue evidence="4">Salivary glands</tissue>
    </source>
</reference>
<dbReference type="InterPro" id="IPR052428">
    <property type="entry name" value="Autophagy_HostDef_Reg"/>
</dbReference>
<feature type="region of interest" description="Disordered" evidence="2">
    <location>
        <begin position="132"/>
        <end position="151"/>
    </location>
</feature>
<dbReference type="GO" id="GO:0006914">
    <property type="term" value="P:autophagy"/>
    <property type="evidence" value="ECO:0007669"/>
    <property type="project" value="UniProtKB-KW"/>
</dbReference>
<dbReference type="GO" id="GO:1901981">
    <property type="term" value="F:phosphatidylinositol phosphate binding"/>
    <property type="evidence" value="ECO:0007669"/>
    <property type="project" value="TreeGrafter"/>
</dbReference>
<keyword evidence="1" id="KW-0072">Autophagy</keyword>
<organism evidence="4">
    <name type="scientific">Rhipicephalus appendiculatus</name>
    <name type="common">Brown ear tick</name>
    <dbReference type="NCBI Taxonomy" id="34631"/>
    <lineage>
        <taxon>Eukaryota</taxon>
        <taxon>Metazoa</taxon>
        <taxon>Ecdysozoa</taxon>
        <taxon>Arthropoda</taxon>
        <taxon>Chelicerata</taxon>
        <taxon>Arachnida</taxon>
        <taxon>Acari</taxon>
        <taxon>Parasitiformes</taxon>
        <taxon>Ixodida</taxon>
        <taxon>Ixodoidea</taxon>
        <taxon>Ixodidae</taxon>
        <taxon>Rhipicephalinae</taxon>
        <taxon>Rhipicephalus</taxon>
        <taxon>Rhipicephalus</taxon>
    </lineage>
</organism>
<feature type="domain" description="Rubicon Homology" evidence="3">
    <location>
        <begin position="348"/>
        <end position="550"/>
    </location>
</feature>
<evidence type="ECO:0000256" key="1">
    <source>
        <dbReference type="ARBA" id="ARBA00023006"/>
    </source>
</evidence>
<name>A0A131Z6P5_RHIAP</name>
<evidence type="ECO:0000256" key="2">
    <source>
        <dbReference type="SAM" id="MobiDB-lite"/>
    </source>
</evidence>
<dbReference type="PANTHER" id="PTHR45971:SF1">
    <property type="entry name" value="RUBICON, ISOFORM A"/>
    <property type="match status" value="1"/>
</dbReference>
<dbReference type="SMART" id="SM01175">
    <property type="entry name" value="DUF4206"/>
    <property type="match status" value="1"/>
</dbReference>
<dbReference type="Pfam" id="PF13901">
    <property type="entry name" value="RH_dom"/>
    <property type="match status" value="1"/>
</dbReference>
<evidence type="ECO:0000313" key="4">
    <source>
        <dbReference type="EMBL" id="JAP86648.1"/>
    </source>
</evidence>
<sequence>MTASRAHHVRSRSVGQLRTSSTSDQLTAAGAVRRSFLDEGCRLAPATECFFPTPHRGQSLTSFLSSADFGTCGELDRENAHIYVSEALIAAFEQMRCSRALNVADDDDDDSDEEIARLRQRIRIRRKERLREKALQQQQQPNEGGQPSGGWCRAHAVATTSTSPLSSAYSSPCFQVDLSDNDDDIDEYELSDESNLSRVRECGLSLSLASLYSDADLQKTSSVCWHQEDNTQMCSSAEAVALNLLRRFSEKQLPKASDLQWLVSEQDAAQSLLPLPDAWPVSPDQVEEDYYAVHKMRLRGNSEWAPPREQIIFSMQPELRRKDQLAKQNYRCAGCGLRVNQAQLSRLRYCEYLGKLFCHCCHSNSRAVIPGRVLQRWDFSPQPVSNFARDLLDRMAADPLFNIRDLNPDLYRRVKVLNRLRQCRTALHYLHQYILCCRLATRLRDSLDSVRQHLLDEPHVYSLEELEQARQGVLGAQLQGMQDECERHCLACPICTGRGFICEICHNADQLVFPFQLALAAQCTGCQACFHRTCFVPGACPKCRRLETRRRSMMEADVAST</sequence>
<accession>A0A131Z6P5</accession>
<dbReference type="InterPro" id="IPR025258">
    <property type="entry name" value="RH_dom"/>
</dbReference>
<feature type="region of interest" description="Disordered" evidence="2">
    <location>
        <begin position="1"/>
        <end position="26"/>
    </location>
</feature>
<dbReference type="InterPro" id="IPR048569">
    <property type="entry name" value="RUBC_PIKBD"/>
</dbReference>